<feature type="transmembrane region" description="Helical" evidence="1">
    <location>
        <begin position="81"/>
        <end position="99"/>
    </location>
</feature>
<dbReference type="InterPro" id="IPR009339">
    <property type="entry name" value="DUF998"/>
</dbReference>
<sequence>MKSQKTNFSNISVFLSILTIVITIIAHFANPEINPSWQPISETALGNYGWLMNIAFSLMTFSIVSFIIQSRKCYTNLGGKIGKTFLAISAIGFLLAGLFNTDPATLPQEQATTSGLIHSVGAGFLGFLIMASLLFAWVFIKNPNYKKYKGPILIMTILLWISEIYTIIDMTTELPKNNGNLGPNVLIGWSGRIVLLFCVLWLITISLQTKKYKNGQAENG</sequence>
<feature type="transmembrane region" description="Helical" evidence="1">
    <location>
        <begin position="12"/>
        <end position="30"/>
    </location>
</feature>
<protein>
    <submittedName>
        <fullName evidence="2">DUF998 domain-containing protein</fullName>
    </submittedName>
</protein>
<reference evidence="2" key="2">
    <citation type="submission" date="2022-04" db="EMBL/GenBank/DDBJ databases">
        <title>Complete Genome Sequence of Flavobacterium sediminilitoris YSM-43, Isolated from a Tidal Sediment.</title>
        <authorList>
            <person name="Lee P.A."/>
        </authorList>
    </citation>
    <scope>NUCLEOTIDE SEQUENCE</scope>
    <source>
        <strain evidence="2">YSM-43</strain>
    </source>
</reference>
<feature type="transmembrane region" description="Helical" evidence="1">
    <location>
        <begin position="119"/>
        <end position="140"/>
    </location>
</feature>
<reference evidence="2" key="1">
    <citation type="submission" date="2021-12" db="EMBL/GenBank/DDBJ databases">
        <authorList>
            <person name="Cha I.-T."/>
            <person name="Lee K.-E."/>
            <person name="Park S.-J."/>
        </authorList>
    </citation>
    <scope>NUCLEOTIDE SEQUENCE</scope>
    <source>
        <strain evidence="2">YSM-43</strain>
    </source>
</reference>
<keyword evidence="3" id="KW-1185">Reference proteome</keyword>
<dbReference type="RefSeq" id="WP_246915326.1">
    <property type="nucleotide sequence ID" value="NZ_CP090145.1"/>
</dbReference>
<evidence type="ECO:0000313" key="3">
    <source>
        <dbReference type="Proteomes" id="UP000830454"/>
    </source>
</evidence>
<feature type="transmembrane region" description="Helical" evidence="1">
    <location>
        <begin position="188"/>
        <end position="207"/>
    </location>
</feature>
<keyword evidence="1" id="KW-1133">Transmembrane helix</keyword>
<organism evidence="2 3">
    <name type="scientific">Flavobacterium sediminilitoris</name>
    <dbReference type="NCBI Taxonomy" id="2024526"/>
    <lineage>
        <taxon>Bacteria</taxon>
        <taxon>Pseudomonadati</taxon>
        <taxon>Bacteroidota</taxon>
        <taxon>Flavobacteriia</taxon>
        <taxon>Flavobacteriales</taxon>
        <taxon>Flavobacteriaceae</taxon>
        <taxon>Flavobacterium</taxon>
    </lineage>
</organism>
<feature type="transmembrane region" description="Helical" evidence="1">
    <location>
        <begin position="152"/>
        <end position="168"/>
    </location>
</feature>
<name>A0ABY4HL03_9FLAO</name>
<dbReference type="Pfam" id="PF06197">
    <property type="entry name" value="DUF998"/>
    <property type="match status" value="1"/>
</dbReference>
<keyword evidence="1" id="KW-0472">Membrane</keyword>
<keyword evidence="1" id="KW-0812">Transmembrane</keyword>
<gene>
    <name evidence="2" type="ORF">LXD69_10720</name>
</gene>
<dbReference type="Proteomes" id="UP000830454">
    <property type="component" value="Chromosome"/>
</dbReference>
<evidence type="ECO:0000256" key="1">
    <source>
        <dbReference type="SAM" id="Phobius"/>
    </source>
</evidence>
<proteinExistence type="predicted"/>
<dbReference type="EMBL" id="CP090145">
    <property type="protein sequence ID" value="UOX32524.1"/>
    <property type="molecule type" value="Genomic_DNA"/>
</dbReference>
<evidence type="ECO:0000313" key="2">
    <source>
        <dbReference type="EMBL" id="UOX32524.1"/>
    </source>
</evidence>
<feature type="transmembrane region" description="Helical" evidence="1">
    <location>
        <begin position="50"/>
        <end position="69"/>
    </location>
</feature>
<accession>A0ABY4HL03</accession>